<keyword evidence="9" id="KW-1185">Reference proteome</keyword>
<organism evidence="8 9">
    <name type="scientific">Lacunisphaera limnophila</name>
    <dbReference type="NCBI Taxonomy" id="1838286"/>
    <lineage>
        <taxon>Bacteria</taxon>
        <taxon>Pseudomonadati</taxon>
        <taxon>Verrucomicrobiota</taxon>
        <taxon>Opitutia</taxon>
        <taxon>Opitutales</taxon>
        <taxon>Opitutaceae</taxon>
        <taxon>Lacunisphaera</taxon>
    </lineage>
</organism>
<feature type="compositionally biased region" description="Basic and acidic residues" evidence="7">
    <location>
        <begin position="106"/>
        <end position="117"/>
    </location>
</feature>
<evidence type="ECO:0000313" key="9">
    <source>
        <dbReference type="Proteomes" id="UP000095228"/>
    </source>
</evidence>
<dbReference type="NCBIfam" id="NF001099">
    <property type="entry name" value="PRK00132.1"/>
    <property type="match status" value="1"/>
</dbReference>
<protein>
    <recommendedName>
        <fullName evidence="4 5">Small ribosomal subunit protein uS9</fullName>
    </recommendedName>
</protein>
<sequence>MSAETSVFLGTGRRKSSTARVRIIAGSGKTSVNDRKFETYFTHENFVRRALAPLTTADAKEKFDVIVNVAGGGISSQSGAVAHGIARALLKFNPELRVTLKKAGHLTRDPREKERKKPGQPGARKRFQFSKR</sequence>
<dbReference type="AlphaFoldDB" id="A0A1D8ASC3"/>
<dbReference type="STRING" id="1838286.Verru16b_00853"/>
<dbReference type="PATRIC" id="fig|1838286.3.peg.857"/>
<keyword evidence="3 5" id="KW-0687">Ribonucleoprotein</keyword>
<reference evidence="8 9" key="1">
    <citation type="submission" date="2016-06" db="EMBL/GenBank/DDBJ databases">
        <title>Three novel species with peptidoglycan cell walls form the new genus Lacunisphaera gen. nov. in the family Opitutaceae of the verrucomicrobial subdivision 4.</title>
        <authorList>
            <person name="Rast P."/>
            <person name="Gloeckner I."/>
            <person name="Jogler M."/>
            <person name="Boedeker C."/>
            <person name="Jeske O."/>
            <person name="Wiegand S."/>
            <person name="Reinhardt R."/>
            <person name="Schumann P."/>
            <person name="Rohde M."/>
            <person name="Spring S."/>
            <person name="Gloeckner F.O."/>
            <person name="Jogler C."/>
        </authorList>
    </citation>
    <scope>NUCLEOTIDE SEQUENCE [LARGE SCALE GENOMIC DNA]</scope>
    <source>
        <strain evidence="8 9">IG16b</strain>
    </source>
</reference>
<dbReference type="RefSeq" id="WP_069961120.1">
    <property type="nucleotide sequence ID" value="NZ_CP016094.1"/>
</dbReference>
<keyword evidence="2 5" id="KW-0689">Ribosomal protein</keyword>
<evidence type="ECO:0000313" key="8">
    <source>
        <dbReference type="EMBL" id="AOS43795.1"/>
    </source>
</evidence>
<dbReference type="InterPro" id="IPR023035">
    <property type="entry name" value="Ribosomal_uS9_bac/plastid"/>
</dbReference>
<comment type="similarity">
    <text evidence="1 5 6">Belongs to the universal ribosomal protein uS9 family.</text>
</comment>
<evidence type="ECO:0000256" key="5">
    <source>
        <dbReference type="HAMAP-Rule" id="MF_00532"/>
    </source>
</evidence>
<evidence type="ECO:0000256" key="6">
    <source>
        <dbReference type="RuleBase" id="RU003815"/>
    </source>
</evidence>
<dbReference type="GO" id="GO:0022627">
    <property type="term" value="C:cytosolic small ribosomal subunit"/>
    <property type="evidence" value="ECO:0007669"/>
    <property type="project" value="TreeGrafter"/>
</dbReference>
<dbReference type="HAMAP" id="MF_00532_B">
    <property type="entry name" value="Ribosomal_uS9_B"/>
    <property type="match status" value="1"/>
</dbReference>
<evidence type="ECO:0000256" key="1">
    <source>
        <dbReference type="ARBA" id="ARBA00005251"/>
    </source>
</evidence>
<dbReference type="PANTHER" id="PTHR21569:SF1">
    <property type="entry name" value="SMALL RIBOSOMAL SUBUNIT PROTEIN US9M"/>
    <property type="match status" value="1"/>
</dbReference>
<evidence type="ECO:0000256" key="4">
    <source>
        <dbReference type="ARBA" id="ARBA00035259"/>
    </source>
</evidence>
<feature type="region of interest" description="Disordered" evidence="7">
    <location>
        <begin position="101"/>
        <end position="132"/>
    </location>
</feature>
<evidence type="ECO:0000256" key="2">
    <source>
        <dbReference type="ARBA" id="ARBA00022980"/>
    </source>
</evidence>
<dbReference type="Pfam" id="PF00380">
    <property type="entry name" value="Ribosomal_S9"/>
    <property type="match status" value="1"/>
</dbReference>
<dbReference type="PROSITE" id="PS00360">
    <property type="entry name" value="RIBOSOMAL_S9"/>
    <property type="match status" value="1"/>
</dbReference>
<dbReference type="GO" id="GO:0003723">
    <property type="term" value="F:RNA binding"/>
    <property type="evidence" value="ECO:0007669"/>
    <property type="project" value="TreeGrafter"/>
</dbReference>
<dbReference type="KEGG" id="obg:Verru16b_00853"/>
<feature type="compositionally biased region" description="Basic residues" evidence="7">
    <location>
        <begin position="118"/>
        <end position="132"/>
    </location>
</feature>
<dbReference type="SUPFAM" id="SSF54211">
    <property type="entry name" value="Ribosomal protein S5 domain 2-like"/>
    <property type="match status" value="1"/>
</dbReference>
<dbReference type="FunFam" id="3.30.230.10:FF:000001">
    <property type="entry name" value="30S ribosomal protein S9"/>
    <property type="match status" value="1"/>
</dbReference>
<evidence type="ECO:0000256" key="7">
    <source>
        <dbReference type="SAM" id="MobiDB-lite"/>
    </source>
</evidence>
<dbReference type="GO" id="GO:0003735">
    <property type="term" value="F:structural constituent of ribosome"/>
    <property type="evidence" value="ECO:0007669"/>
    <property type="project" value="InterPro"/>
</dbReference>
<dbReference type="GO" id="GO:0006412">
    <property type="term" value="P:translation"/>
    <property type="evidence" value="ECO:0007669"/>
    <property type="project" value="UniProtKB-UniRule"/>
</dbReference>
<dbReference type="PANTHER" id="PTHR21569">
    <property type="entry name" value="RIBOSOMAL PROTEIN S9"/>
    <property type="match status" value="1"/>
</dbReference>
<dbReference type="Proteomes" id="UP000095228">
    <property type="component" value="Chromosome"/>
</dbReference>
<dbReference type="InterPro" id="IPR014721">
    <property type="entry name" value="Ribsml_uS5_D2-typ_fold_subgr"/>
</dbReference>
<evidence type="ECO:0000256" key="3">
    <source>
        <dbReference type="ARBA" id="ARBA00023274"/>
    </source>
</evidence>
<dbReference type="Gene3D" id="3.30.230.10">
    <property type="match status" value="1"/>
</dbReference>
<name>A0A1D8ASC3_9BACT</name>
<dbReference type="EMBL" id="CP016094">
    <property type="protein sequence ID" value="AOS43795.1"/>
    <property type="molecule type" value="Genomic_DNA"/>
</dbReference>
<dbReference type="InterPro" id="IPR020568">
    <property type="entry name" value="Ribosomal_Su5_D2-typ_SF"/>
</dbReference>
<proteinExistence type="inferred from homology"/>
<accession>A0A1D8ASC3</accession>
<dbReference type="InterPro" id="IPR000754">
    <property type="entry name" value="Ribosomal_uS9"/>
</dbReference>
<dbReference type="InterPro" id="IPR020574">
    <property type="entry name" value="Ribosomal_uS9_CS"/>
</dbReference>
<gene>
    <name evidence="5 8" type="primary">rpsI</name>
    <name evidence="8" type="ORF">Verru16b_00853</name>
</gene>
<dbReference type="OrthoDB" id="9803965at2"/>